<accession>W1X5J5</accession>
<protein>
    <recommendedName>
        <fullName evidence="1">ABC-three component systems C-terminal domain-containing protein</fullName>
    </recommendedName>
</protein>
<comment type="caution">
    <text evidence="2">The sequence shown here is derived from an EMBL/GenBank/DDBJ whole genome shotgun (WGS) entry which is preliminary data.</text>
</comment>
<gene>
    <name evidence="2" type="ORF">Q604_UNBC18073G0001</name>
</gene>
<evidence type="ECO:0000313" key="2">
    <source>
        <dbReference type="EMBL" id="ETJ24014.1"/>
    </source>
</evidence>
<dbReference type="Pfam" id="PF20282">
    <property type="entry name" value="CTD6"/>
    <property type="match status" value="1"/>
</dbReference>
<proteinExistence type="predicted"/>
<evidence type="ECO:0000259" key="1">
    <source>
        <dbReference type="Pfam" id="PF20282"/>
    </source>
</evidence>
<dbReference type="EMBL" id="AZMM01018073">
    <property type="protein sequence ID" value="ETJ24014.1"/>
    <property type="molecule type" value="Genomic_DNA"/>
</dbReference>
<feature type="non-terminal residue" evidence="2">
    <location>
        <position position="1"/>
    </location>
</feature>
<reference evidence="2" key="1">
    <citation type="submission" date="2013-12" db="EMBL/GenBank/DDBJ databases">
        <title>A Varibaculum cambriense genome reconstructed from a premature infant gut community with otherwise low bacterial novelty that shifts toward anaerobic metabolism during the third week of life.</title>
        <authorList>
            <person name="Brown C.T."/>
            <person name="Sharon I."/>
            <person name="Thomas B.C."/>
            <person name="Castelle C.J."/>
            <person name="Morowitz M.J."/>
            <person name="Banfield J.F."/>
        </authorList>
    </citation>
    <scope>NUCLEOTIDE SEQUENCE</scope>
</reference>
<dbReference type="InterPro" id="IPR046914">
    <property type="entry name" value="ABC-3C_CTD6"/>
</dbReference>
<dbReference type="AlphaFoldDB" id="W1X5J5"/>
<name>W1X5J5_9ZZZZ</name>
<organism evidence="2">
    <name type="scientific">human gut metagenome</name>
    <dbReference type="NCBI Taxonomy" id="408170"/>
    <lineage>
        <taxon>unclassified sequences</taxon>
        <taxon>metagenomes</taxon>
        <taxon>organismal metagenomes</taxon>
    </lineage>
</organism>
<sequence length="58" mass="6831">YVLRAIRDGFKDSEQQIAILKQETYDSISDFLLEDYTTSFKKVTETLKHITKFEILSI</sequence>
<feature type="domain" description="ABC-three component systems C-terminal" evidence="1">
    <location>
        <begin position="4"/>
        <end position="55"/>
    </location>
</feature>